<evidence type="ECO:0000256" key="2">
    <source>
        <dbReference type="SAM" id="Phobius"/>
    </source>
</evidence>
<evidence type="ECO:0000313" key="4">
    <source>
        <dbReference type="Proteomes" id="UP000028582"/>
    </source>
</evidence>
<dbReference type="AlphaFoldDB" id="A0A081A6A5"/>
<feature type="transmembrane region" description="Helical" evidence="2">
    <location>
        <begin position="66"/>
        <end position="84"/>
    </location>
</feature>
<feature type="transmembrane region" description="Helical" evidence="2">
    <location>
        <begin position="201"/>
        <end position="219"/>
    </location>
</feature>
<feature type="transmembrane region" description="Helical" evidence="2">
    <location>
        <begin position="167"/>
        <end position="189"/>
    </location>
</feature>
<feature type="transmembrane region" description="Helical" evidence="2">
    <location>
        <begin position="137"/>
        <end position="161"/>
    </location>
</feature>
<organism evidence="3 4">
    <name type="scientific">Phytophthora nicotianae P1976</name>
    <dbReference type="NCBI Taxonomy" id="1317066"/>
    <lineage>
        <taxon>Eukaryota</taxon>
        <taxon>Sar</taxon>
        <taxon>Stramenopiles</taxon>
        <taxon>Oomycota</taxon>
        <taxon>Peronosporomycetes</taxon>
        <taxon>Peronosporales</taxon>
        <taxon>Peronosporaceae</taxon>
        <taxon>Phytophthora</taxon>
    </lineage>
</organism>
<feature type="transmembrane region" description="Helical" evidence="2">
    <location>
        <begin position="270"/>
        <end position="295"/>
    </location>
</feature>
<keyword evidence="2" id="KW-0812">Transmembrane</keyword>
<evidence type="ECO:0000256" key="1">
    <source>
        <dbReference type="SAM" id="MobiDB-lite"/>
    </source>
</evidence>
<keyword evidence="2" id="KW-0472">Membrane</keyword>
<feature type="transmembrane region" description="Helical" evidence="2">
    <location>
        <begin position="1032"/>
        <end position="1050"/>
    </location>
</feature>
<feature type="transmembrane region" description="Helical" evidence="2">
    <location>
        <begin position="628"/>
        <end position="646"/>
    </location>
</feature>
<accession>A0A081A6A5</accession>
<protein>
    <submittedName>
        <fullName evidence="3">Uncharacterized protein</fullName>
    </submittedName>
</protein>
<feature type="transmembrane region" description="Helical" evidence="2">
    <location>
        <begin position="692"/>
        <end position="713"/>
    </location>
</feature>
<feature type="transmembrane region" description="Helical" evidence="2">
    <location>
        <begin position="104"/>
        <end position="125"/>
    </location>
</feature>
<feature type="transmembrane region" description="Helical" evidence="2">
    <location>
        <begin position="510"/>
        <end position="533"/>
    </location>
</feature>
<name>A0A081A6A5_PHYNI</name>
<feature type="transmembrane region" description="Helical" evidence="2">
    <location>
        <begin position="1070"/>
        <end position="1096"/>
    </location>
</feature>
<feature type="transmembrane region" description="Helical" evidence="2">
    <location>
        <begin position="832"/>
        <end position="857"/>
    </location>
</feature>
<dbReference type="OrthoDB" id="121624at2759"/>
<proteinExistence type="predicted"/>
<keyword evidence="2" id="KW-1133">Transmembrane helix</keyword>
<comment type="caution">
    <text evidence="3">The sequence shown here is derived from an EMBL/GenBank/DDBJ whole genome shotgun (WGS) entry which is preliminary data.</text>
</comment>
<reference evidence="3 4" key="1">
    <citation type="submission" date="2013-11" db="EMBL/GenBank/DDBJ databases">
        <title>The Genome Sequence of Phytophthora parasitica P1976.</title>
        <authorList>
            <consortium name="The Broad Institute Genomics Platform"/>
            <person name="Russ C."/>
            <person name="Tyler B."/>
            <person name="Panabieres F."/>
            <person name="Shan W."/>
            <person name="Tripathy S."/>
            <person name="Grunwald N."/>
            <person name="Machado M."/>
            <person name="Johnson C.S."/>
            <person name="Walker B."/>
            <person name="Young S."/>
            <person name="Zeng Q."/>
            <person name="Gargeya S."/>
            <person name="Fitzgerald M."/>
            <person name="Haas B."/>
            <person name="Abouelleil A."/>
            <person name="Allen A.W."/>
            <person name="Alvarado L."/>
            <person name="Arachchi H.M."/>
            <person name="Berlin A.M."/>
            <person name="Chapman S.B."/>
            <person name="Gainer-Dewar J."/>
            <person name="Goldberg J."/>
            <person name="Griggs A."/>
            <person name="Gujja S."/>
            <person name="Hansen M."/>
            <person name="Howarth C."/>
            <person name="Imamovic A."/>
            <person name="Ireland A."/>
            <person name="Larimer J."/>
            <person name="McCowan C."/>
            <person name="Murphy C."/>
            <person name="Pearson M."/>
            <person name="Poon T.W."/>
            <person name="Priest M."/>
            <person name="Roberts A."/>
            <person name="Saif S."/>
            <person name="Shea T."/>
            <person name="Sisk P."/>
            <person name="Sykes S."/>
            <person name="Wortman J."/>
            <person name="Nusbaum C."/>
            <person name="Birren B."/>
        </authorList>
    </citation>
    <scope>NUCLEOTIDE SEQUENCE [LARGE SCALE GENOMIC DNA]</scope>
    <source>
        <strain evidence="3 4">P1976</strain>
    </source>
</reference>
<sequence length="1150" mass="129702">MKELSSIREPAHTARPIAQLKHSRYSSWGRVEKKWNEIQVGRQGSYSVERLESLDLYCKNTSQVRVLLVCLLTPIPALATALLLECLPLRQPSEGVTANWVFWLRLFLMELMLGIAGNSQVAAFVPGLDFTISKRITIALGVSMCYLGTCLLAASLIGFPVPLMMQFGVIPISILTPLITRIILGPALVAKDSPFKKPSDTFHRFFFAHMTLIGVYPLYKVLYNHVPLAYRSIVVIALPIWKFAAKSFVVQSSRQLEDYMPELVAFSVDFFGTLFVSVCMYTSGSIYLSGLFILADVGQSLLEFREVYSNAKAVLELLEDRHSSQEHLPRTKSRRLSRLENTELLTMIVSFTRNPRAYNVKWLDGARLWSCLPHPITQEQLGHLQMLEASGVYVQGSKDFGSKRPNPKNQPRFSQRVSVAPVPASPILAFEPSLKTTCIKDTQDFNARRTDRPKELALQGLQLLFHCEYLALVEYVECVVPLVFATYRLILRQLPNAIYYPNDDENWSVASVVNLLVFAMLEVGSFVFLNIFLQRKCAFSPTYQLAFVLETQMCPVQSEQGLMGDSGPQNEARDATTTKTTQPVSQGSRWNRFEEYWNRIQVGRQGSYSVERLELLEHYCKTTSRVRVFLVCVLTPLPVLTVAVLLECLPLRPPSEGWAANWMFWIRVSLMIFTLSIAGFPQINAFIPGFNLSLIKMIAASLGICIAQTGTYLLEGIVFGFPVPFMWQLGAITMAVYAPAVTRLVFGPGLFKKGTLLWLHHERFQRCFFVHLALTGVYPLYKVLYDLIPQGYRGAVVVVLPMWKFAAKHFVVHATRDLEDFIPELVAFSVDFFSALFLSVCMTTSGSIYLSALFIAADICQCMLEFREVRNNAMTLLQLVDARRKTEERLRMKNEHSSEKSETPGLLAMILEVARNPSSYQVTSLDGARLWASPPSLIPHKLLERMQILGESGIYGPNGLPSNRISLIPSNRKSRECLSPWDFRHVSVAPAPPGTSRKLLKNQGTSVRSFKQAKRSKELVLQGLQLLFHCEYLALVEYIECVVPLVFVVYKSILEQLPNVVYYPGGAGNWTMTAVTNLLVFAVLEVASLLLLHLFLQRTFAFSPLYQLAFVLETHIYPVQANLFLETIFLLQYQLEHLGACIALINLDLL</sequence>
<feature type="transmembrane region" description="Helical" evidence="2">
    <location>
        <begin position="658"/>
        <end position="680"/>
    </location>
</feature>
<feature type="region of interest" description="Disordered" evidence="1">
    <location>
        <begin position="560"/>
        <end position="584"/>
    </location>
</feature>
<gene>
    <name evidence="3" type="ORF">F444_09847</name>
</gene>
<dbReference type="EMBL" id="ANJA01001800">
    <property type="protein sequence ID" value="ETO74416.1"/>
    <property type="molecule type" value="Genomic_DNA"/>
</dbReference>
<feature type="transmembrane region" description="Helical" evidence="2">
    <location>
        <begin position="469"/>
        <end position="490"/>
    </location>
</feature>
<dbReference type="Proteomes" id="UP000028582">
    <property type="component" value="Unassembled WGS sequence"/>
</dbReference>
<feature type="transmembrane region" description="Helical" evidence="2">
    <location>
        <begin position="725"/>
        <end position="746"/>
    </location>
</feature>
<feature type="transmembrane region" description="Helical" evidence="2">
    <location>
        <begin position="767"/>
        <end position="784"/>
    </location>
</feature>
<evidence type="ECO:0000313" key="3">
    <source>
        <dbReference type="EMBL" id="ETO74416.1"/>
    </source>
</evidence>